<evidence type="ECO:0000256" key="1">
    <source>
        <dbReference type="ARBA" id="ARBA00022729"/>
    </source>
</evidence>
<protein>
    <recommendedName>
        <fullName evidence="5">Extracellular solute-binding protein</fullName>
    </recommendedName>
</protein>
<evidence type="ECO:0000313" key="4">
    <source>
        <dbReference type="Proteomes" id="UP000831327"/>
    </source>
</evidence>
<dbReference type="Gene3D" id="3.40.190.10">
    <property type="entry name" value="Periplasmic binding protein-like II"/>
    <property type="match status" value="2"/>
</dbReference>
<dbReference type="PANTHER" id="PTHR30222">
    <property type="entry name" value="SPERMIDINE/PUTRESCINE-BINDING PERIPLASMIC PROTEIN"/>
    <property type="match status" value="1"/>
</dbReference>
<dbReference type="EMBL" id="AP025637">
    <property type="protein sequence ID" value="BDG70100.1"/>
    <property type="molecule type" value="Genomic_DNA"/>
</dbReference>
<gene>
    <name evidence="3" type="ORF">Rmf_00290</name>
</gene>
<dbReference type="PANTHER" id="PTHR30222:SF17">
    <property type="entry name" value="SPERMIDINE_PUTRESCINE-BINDING PERIPLASMIC PROTEIN"/>
    <property type="match status" value="1"/>
</dbReference>
<reference evidence="3 4" key="1">
    <citation type="journal article" date="2016" name="Microbes Environ.">
        <title>Phylogenetically diverse aerobic anoxygenic phototrophic bacteria isolated from epilithic biofilms in Tama river, Japan.</title>
        <authorList>
            <person name="Hirose S."/>
            <person name="Matsuura K."/>
            <person name="Haruta S."/>
        </authorList>
    </citation>
    <scope>NUCLEOTIDE SEQUENCE [LARGE SCALE GENOMIC DNA]</scope>
    <source>
        <strain evidence="3 4">S08</strain>
    </source>
</reference>
<dbReference type="InterPro" id="IPR006311">
    <property type="entry name" value="TAT_signal"/>
</dbReference>
<dbReference type="InterPro" id="IPR006059">
    <property type="entry name" value="SBP"/>
</dbReference>
<name>A0ABM7XX94_9PROT</name>
<evidence type="ECO:0008006" key="5">
    <source>
        <dbReference type="Google" id="ProtNLM"/>
    </source>
</evidence>
<dbReference type="PROSITE" id="PS51318">
    <property type="entry name" value="TAT"/>
    <property type="match status" value="1"/>
</dbReference>
<dbReference type="RefSeq" id="WP_244457449.1">
    <property type="nucleotide sequence ID" value="NZ_AP025637.1"/>
</dbReference>
<keyword evidence="1 2" id="KW-0732">Signal</keyword>
<sequence>MTIGRRHLLGATAAGLAMPSIAQAQARQLNLAGASFDMREPILREFARRTNITPRPWVNPSTQARIDRVRTAPVDCITTDAPFAAYGNGERLTQPIDVSRIPNWSKMHPLLKDGRATPTSPLGLGANPGRMMYTSDAKTQAIFMPTFFQMDSIGYNTRHVEAVNNELSWGELFNPKYRGKVALFGIDWLGMLDAALGMKALGLIDPADISNLTNREVDTVVAFLISKKREGHFRALWRAYGELVNLMASEEVWIADAWWPVVVEVAGKGIPVRYAVAKEGYRAWCQGQAISATTRNLDACYEWLNFWLEGFAGARQTEIGYFSSIDTYGQYLPPELIRQVYGGEGRDGGSLEDRSQRVYVWNTRPSNLEYYTEKWNEFLAA</sequence>
<dbReference type="Proteomes" id="UP000831327">
    <property type="component" value="Chromosome"/>
</dbReference>
<feature type="chain" id="PRO_5045474479" description="Extracellular solute-binding protein" evidence="2">
    <location>
        <begin position="25"/>
        <end position="381"/>
    </location>
</feature>
<accession>A0ABM7XX94</accession>
<dbReference type="Pfam" id="PF13416">
    <property type="entry name" value="SBP_bac_8"/>
    <property type="match status" value="1"/>
</dbReference>
<evidence type="ECO:0000313" key="3">
    <source>
        <dbReference type="EMBL" id="BDG70100.1"/>
    </source>
</evidence>
<organism evidence="3 4">
    <name type="scientific">Roseomonas fluvialis</name>
    <dbReference type="NCBI Taxonomy" id="1750527"/>
    <lineage>
        <taxon>Bacteria</taxon>
        <taxon>Pseudomonadati</taxon>
        <taxon>Pseudomonadota</taxon>
        <taxon>Alphaproteobacteria</taxon>
        <taxon>Acetobacterales</taxon>
        <taxon>Roseomonadaceae</taxon>
        <taxon>Roseomonas</taxon>
    </lineage>
</organism>
<evidence type="ECO:0000256" key="2">
    <source>
        <dbReference type="SAM" id="SignalP"/>
    </source>
</evidence>
<proteinExistence type="predicted"/>
<keyword evidence="4" id="KW-1185">Reference proteome</keyword>
<dbReference type="SUPFAM" id="SSF53850">
    <property type="entry name" value="Periplasmic binding protein-like II"/>
    <property type="match status" value="1"/>
</dbReference>
<feature type="signal peptide" evidence="2">
    <location>
        <begin position="1"/>
        <end position="24"/>
    </location>
</feature>